<evidence type="ECO:0000313" key="3">
    <source>
        <dbReference type="EMBL" id="MEQ2439871.1"/>
    </source>
</evidence>
<dbReference type="Pfam" id="PF00534">
    <property type="entry name" value="Glycos_transf_1"/>
    <property type="match status" value="1"/>
</dbReference>
<accession>A0ABV1E013</accession>
<evidence type="ECO:0000259" key="2">
    <source>
        <dbReference type="Pfam" id="PF13579"/>
    </source>
</evidence>
<dbReference type="CDD" id="cd03808">
    <property type="entry name" value="GT4_CapM-like"/>
    <property type="match status" value="1"/>
</dbReference>
<dbReference type="InterPro" id="IPR001296">
    <property type="entry name" value="Glyco_trans_1"/>
</dbReference>
<evidence type="ECO:0000259" key="1">
    <source>
        <dbReference type="Pfam" id="PF00534"/>
    </source>
</evidence>
<feature type="domain" description="Glycosyl transferase family 1" evidence="1">
    <location>
        <begin position="187"/>
        <end position="343"/>
    </location>
</feature>
<proteinExistence type="predicted"/>
<dbReference type="Pfam" id="PF13579">
    <property type="entry name" value="Glyco_trans_4_4"/>
    <property type="match status" value="1"/>
</dbReference>
<feature type="domain" description="Glycosyltransferase subfamily 4-like N-terminal" evidence="2">
    <location>
        <begin position="19"/>
        <end position="172"/>
    </location>
</feature>
<dbReference type="PANTHER" id="PTHR12526">
    <property type="entry name" value="GLYCOSYLTRANSFERASE"/>
    <property type="match status" value="1"/>
</dbReference>
<sequence>MKILIVNPTVYSIYHLRGELLKAITNLGHTVVAVGPEPEGGVDLSSYGARYRCVSFSRTSKNPFADFFVIQNLKQVIEEEAPDLVFSYALKPVAYGSIAANMAKVPRIYAMISGLGKVYGGSSVKSRLLRTVTNALLKKGFSACRQVIFQNRDDLKEMVERGLLPEDKCRLVSGSGVSLEKFAPAPLPKSPVFLIITRILREKGVMEFCEAARRAHKQYPQARFQIGGFFDEHPGELTISDLRPYLDSGDVEYLGKLENVVPYLAGCTTYVLPSYYREGIPHSILEAMAVGRPIITTDCPGCRETVREGSNGILVRPRNVEDLTNAFGRLCEDAGLREQMGRESLRYCRERFDVSIVNGDMLSILGLKQEGSL</sequence>
<dbReference type="Proteomes" id="UP001489509">
    <property type="component" value="Unassembled WGS sequence"/>
</dbReference>
<organism evidence="3 4">
    <name type="scientific">Solibaculum intestinale</name>
    <dbReference type="NCBI Taxonomy" id="3133165"/>
    <lineage>
        <taxon>Bacteria</taxon>
        <taxon>Bacillati</taxon>
        <taxon>Bacillota</taxon>
        <taxon>Clostridia</taxon>
        <taxon>Eubacteriales</taxon>
        <taxon>Oscillospiraceae</taxon>
        <taxon>Solibaculum</taxon>
    </lineage>
</organism>
<name>A0ABV1E013_9FIRM</name>
<evidence type="ECO:0000313" key="4">
    <source>
        <dbReference type="Proteomes" id="UP001489509"/>
    </source>
</evidence>
<dbReference type="EMBL" id="JBBMFD010000003">
    <property type="protein sequence ID" value="MEQ2439871.1"/>
    <property type="molecule type" value="Genomic_DNA"/>
</dbReference>
<comment type="caution">
    <text evidence="3">The sequence shown here is derived from an EMBL/GenBank/DDBJ whole genome shotgun (WGS) entry which is preliminary data.</text>
</comment>
<dbReference type="Gene3D" id="3.40.50.2000">
    <property type="entry name" value="Glycogen Phosphorylase B"/>
    <property type="match status" value="2"/>
</dbReference>
<dbReference type="InterPro" id="IPR028098">
    <property type="entry name" value="Glyco_trans_4-like_N"/>
</dbReference>
<dbReference type="PANTHER" id="PTHR12526:SF638">
    <property type="entry name" value="SPORE COAT PROTEIN SA"/>
    <property type="match status" value="1"/>
</dbReference>
<gene>
    <name evidence="3" type="ORF">WMO26_03410</name>
</gene>
<reference evidence="3 4" key="1">
    <citation type="submission" date="2024-03" db="EMBL/GenBank/DDBJ databases">
        <title>Human intestinal bacterial collection.</title>
        <authorList>
            <person name="Pauvert C."/>
            <person name="Hitch T.C.A."/>
            <person name="Clavel T."/>
        </authorList>
    </citation>
    <scope>NUCLEOTIDE SEQUENCE [LARGE SCALE GENOMIC DNA]</scope>
    <source>
        <strain evidence="3 4">CLA-JM-H44</strain>
    </source>
</reference>
<protein>
    <submittedName>
        <fullName evidence="3">Glycosyltransferase family 4 protein</fullName>
    </submittedName>
</protein>
<dbReference type="SUPFAM" id="SSF53756">
    <property type="entry name" value="UDP-Glycosyltransferase/glycogen phosphorylase"/>
    <property type="match status" value="1"/>
</dbReference>
<keyword evidence="4" id="KW-1185">Reference proteome</keyword>
<dbReference type="RefSeq" id="WP_349218137.1">
    <property type="nucleotide sequence ID" value="NZ_JBBMFD010000003.1"/>
</dbReference>